<accession>A0A655DMI6</accession>
<protein>
    <submittedName>
        <fullName evidence="1">Uncharacterized protein</fullName>
    </submittedName>
</protein>
<organism evidence="1 2">
    <name type="scientific">Salmonella enterica subsp. enterica serovar Bovismorbificans</name>
    <dbReference type="NCBI Taxonomy" id="58097"/>
    <lineage>
        <taxon>Bacteria</taxon>
        <taxon>Pseudomonadati</taxon>
        <taxon>Pseudomonadota</taxon>
        <taxon>Gammaproteobacteria</taxon>
        <taxon>Enterobacterales</taxon>
        <taxon>Enterobacteriaceae</taxon>
        <taxon>Salmonella</taxon>
    </lineage>
</organism>
<evidence type="ECO:0000313" key="2">
    <source>
        <dbReference type="Proteomes" id="UP000042394"/>
    </source>
</evidence>
<proteinExistence type="predicted"/>
<sequence length="68" mass="8297">MWFPFPPAADAFLRMFKIGRTHRTVLLNMPHQLFYFFRVFMHPCRAIFPAHLFRRQHTMADKFKVAAW</sequence>
<dbReference type="EMBL" id="CQPD01000037">
    <property type="protein sequence ID" value="CNU74090.1"/>
    <property type="molecule type" value="Genomic_DNA"/>
</dbReference>
<dbReference type="AlphaFoldDB" id="A0A655DMI6"/>
<name>A0A655DMI6_SALET</name>
<dbReference type="Proteomes" id="UP000042394">
    <property type="component" value="Unassembled WGS sequence"/>
</dbReference>
<gene>
    <name evidence="1" type="ORF">ERS008207_03370</name>
</gene>
<evidence type="ECO:0000313" key="1">
    <source>
        <dbReference type="EMBL" id="CNU74090.1"/>
    </source>
</evidence>
<reference evidence="1 2" key="1">
    <citation type="submission" date="2015-03" db="EMBL/GenBank/DDBJ databases">
        <authorList>
            <consortium name="Pathogen Informatics"/>
        </authorList>
    </citation>
    <scope>NUCLEOTIDE SEQUENCE [LARGE SCALE GENOMIC DNA]</scope>
    <source>
        <strain evidence="1 2">D4891</strain>
    </source>
</reference>